<keyword evidence="7" id="KW-0449">Lipoprotein</keyword>
<dbReference type="InterPro" id="IPR038501">
    <property type="entry name" value="Spore_GerAC_C_sf"/>
</dbReference>
<keyword evidence="6" id="KW-0564">Palmitate</keyword>
<evidence type="ECO:0000256" key="7">
    <source>
        <dbReference type="ARBA" id="ARBA00023288"/>
    </source>
</evidence>
<dbReference type="STRING" id="512399.A8709_07400"/>
<evidence type="ECO:0000256" key="2">
    <source>
        <dbReference type="ARBA" id="ARBA00007886"/>
    </source>
</evidence>
<dbReference type="Pfam" id="PF05504">
    <property type="entry name" value="Spore_GerAC"/>
    <property type="match status" value="1"/>
</dbReference>
<dbReference type="GO" id="GO:0016020">
    <property type="term" value="C:membrane"/>
    <property type="evidence" value="ECO:0007669"/>
    <property type="project" value="UniProtKB-SubCell"/>
</dbReference>
<evidence type="ECO:0000256" key="5">
    <source>
        <dbReference type="ARBA" id="ARBA00023136"/>
    </source>
</evidence>
<comment type="caution">
    <text evidence="10">The sequence shown here is derived from an EMBL/GenBank/DDBJ whole genome shotgun (WGS) entry which is preliminary data.</text>
</comment>
<keyword evidence="4" id="KW-0732">Signal</keyword>
<proteinExistence type="inferred from homology"/>
<evidence type="ECO:0000256" key="3">
    <source>
        <dbReference type="ARBA" id="ARBA00022544"/>
    </source>
</evidence>
<evidence type="ECO:0000259" key="8">
    <source>
        <dbReference type="Pfam" id="PF05504"/>
    </source>
</evidence>
<dbReference type="Pfam" id="PF25198">
    <property type="entry name" value="Spore_GerAC_N"/>
    <property type="match status" value="1"/>
</dbReference>
<evidence type="ECO:0000313" key="10">
    <source>
        <dbReference type="EMBL" id="OCT11486.1"/>
    </source>
</evidence>
<keyword evidence="5" id="KW-0472">Membrane</keyword>
<dbReference type="GO" id="GO:0009847">
    <property type="term" value="P:spore germination"/>
    <property type="evidence" value="ECO:0007669"/>
    <property type="project" value="InterPro"/>
</dbReference>
<keyword evidence="3" id="KW-0309">Germination</keyword>
<organism evidence="10 11">
    <name type="scientific">Paenibacillus pectinilyticus</name>
    <dbReference type="NCBI Taxonomy" id="512399"/>
    <lineage>
        <taxon>Bacteria</taxon>
        <taxon>Bacillati</taxon>
        <taxon>Bacillota</taxon>
        <taxon>Bacilli</taxon>
        <taxon>Bacillales</taxon>
        <taxon>Paenibacillaceae</taxon>
        <taxon>Paenibacillus</taxon>
    </lineage>
</organism>
<evidence type="ECO:0000256" key="6">
    <source>
        <dbReference type="ARBA" id="ARBA00023139"/>
    </source>
</evidence>
<dbReference type="PANTHER" id="PTHR35789:SF1">
    <property type="entry name" value="SPORE GERMINATION PROTEIN B3"/>
    <property type="match status" value="1"/>
</dbReference>
<dbReference type="InterPro" id="IPR057336">
    <property type="entry name" value="GerAC_N"/>
</dbReference>
<dbReference type="OrthoDB" id="2380468at2"/>
<comment type="similarity">
    <text evidence="2">Belongs to the GerABKC lipoprotein family.</text>
</comment>
<dbReference type="NCBIfam" id="TIGR02887">
    <property type="entry name" value="spore_ger_x_C"/>
    <property type="match status" value="1"/>
</dbReference>
<evidence type="ECO:0000256" key="4">
    <source>
        <dbReference type="ARBA" id="ARBA00022729"/>
    </source>
</evidence>
<sequence>MKRVWKSALIGCILLSLCGCWDGKNIQYFNFVNMIGIDYMDGKYKVYAQINDLASMAKQEGAGNTQNPIVVGIGEGESIGMAMFDLLKESQMRMDWTQTKAFIISDRLLAKGIFDIHDDLMRTRDQRYTPWVFATDEDLRKILSTKPITGSSSINTVYYQPNLLHRQMQSSFKPVNYQKLIRSSREPHETMLLDHLKLSESWDKGGKPFTLPMVNGLVALKNGKSKARFSRKESSGVKWLYESTLRGILPLKDEQGTYVGTAALNNNKVKKITANKDGKRVVELDISMDGSIREQKKPLGMDDLTKLITKSVEKEIMQTYEIGKKRDVDIYSLNEIWYRKGLAVNDDIPELELHVKVNLVATNTFDLRK</sequence>
<keyword evidence="11" id="KW-1185">Reference proteome</keyword>
<dbReference type="AlphaFoldDB" id="A0A1C0ZTT2"/>
<gene>
    <name evidence="10" type="ORF">A8709_07400</name>
</gene>
<evidence type="ECO:0000313" key="11">
    <source>
        <dbReference type="Proteomes" id="UP000093309"/>
    </source>
</evidence>
<dbReference type="Proteomes" id="UP000093309">
    <property type="component" value="Unassembled WGS sequence"/>
</dbReference>
<reference evidence="11" key="1">
    <citation type="submission" date="2016-05" db="EMBL/GenBank/DDBJ databases">
        <title>Paenibacillus oryzae. sp. nov., isolated from the rice root.</title>
        <authorList>
            <person name="Zhang J."/>
            <person name="Zhang X."/>
        </authorList>
    </citation>
    <scope>NUCLEOTIDE SEQUENCE [LARGE SCALE GENOMIC DNA]</scope>
    <source>
        <strain evidence="11">KCTC13222</strain>
    </source>
</reference>
<dbReference type="InterPro" id="IPR008844">
    <property type="entry name" value="Spore_GerAC-like"/>
</dbReference>
<dbReference type="EMBL" id="LYPC01000028">
    <property type="protein sequence ID" value="OCT11486.1"/>
    <property type="molecule type" value="Genomic_DNA"/>
</dbReference>
<evidence type="ECO:0000256" key="1">
    <source>
        <dbReference type="ARBA" id="ARBA00004635"/>
    </source>
</evidence>
<protein>
    <submittedName>
        <fullName evidence="10">Uncharacterized protein</fullName>
    </submittedName>
</protein>
<comment type="subcellular location">
    <subcellularLocation>
        <location evidence="1">Membrane</location>
        <topology evidence="1">Lipid-anchor</topology>
    </subcellularLocation>
</comment>
<accession>A0A1C0ZTT2</accession>
<feature type="domain" description="Spore germination GerAC-like C-terminal" evidence="8">
    <location>
        <begin position="216"/>
        <end position="358"/>
    </location>
</feature>
<dbReference type="Gene3D" id="3.30.300.210">
    <property type="entry name" value="Nutrient germinant receptor protein C, domain 3"/>
    <property type="match status" value="1"/>
</dbReference>
<dbReference type="InterPro" id="IPR046953">
    <property type="entry name" value="Spore_GerAC-like_C"/>
</dbReference>
<dbReference type="RefSeq" id="WP_065858570.1">
    <property type="nucleotide sequence ID" value="NZ_LYPC01000028.1"/>
</dbReference>
<name>A0A1C0ZTT2_9BACL</name>
<feature type="domain" description="Spore germination protein N-terminal" evidence="9">
    <location>
        <begin position="22"/>
        <end position="192"/>
    </location>
</feature>
<evidence type="ECO:0000259" key="9">
    <source>
        <dbReference type="Pfam" id="PF25198"/>
    </source>
</evidence>
<dbReference type="PANTHER" id="PTHR35789">
    <property type="entry name" value="SPORE GERMINATION PROTEIN B3"/>
    <property type="match status" value="1"/>
</dbReference>
<dbReference type="PROSITE" id="PS51257">
    <property type="entry name" value="PROKAR_LIPOPROTEIN"/>
    <property type="match status" value="1"/>
</dbReference>